<name>A0A5B7F446_PORTR</name>
<comment type="caution">
    <text evidence="1">The sequence shown here is derived from an EMBL/GenBank/DDBJ whole genome shotgun (WGS) entry which is preliminary data.</text>
</comment>
<proteinExistence type="predicted"/>
<dbReference type="Proteomes" id="UP000324222">
    <property type="component" value="Unassembled WGS sequence"/>
</dbReference>
<organism evidence="1 2">
    <name type="scientific">Portunus trituberculatus</name>
    <name type="common">Swimming crab</name>
    <name type="synonym">Neptunus trituberculatus</name>
    <dbReference type="NCBI Taxonomy" id="210409"/>
    <lineage>
        <taxon>Eukaryota</taxon>
        <taxon>Metazoa</taxon>
        <taxon>Ecdysozoa</taxon>
        <taxon>Arthropoda</taxon>
        <taxon>Crustacea</taxon>
        <taxon>Multicrustacea</taxon>
        <taxon>Malacostraca</taxon>
        <taxon>Eumalacostraca</taxon>
        <taxon>Eucarida</taxon>
        <taxon>Decapoda</taxon>
        <taxon>Pleocyemata</taxon>
        <taxon>Brachyura</taxon>
        <taxon>Eubrachyura</taxon>
        <taxon>Portunoidea</taxon>
        <taxon>Portunidae</taxon>
        <taxon>Portuninae</taxon>
        <taxon>Portunus</taxon>
    </lineage>
</organism>
<reference evidence="1 2" key="1">
    <citation type="submission" date="2019-05" db="EMBL/GenBank/DDBJ databases">
        <title>Another draft genome of Portunus trituberculatus and its Hox gene families provides insights of decapod evolution.</title>
        <authorList>
            <person name="Jeong J.-H."/>
            <person name="Song I."/>
            <person name="Kim S."/>
            <person name="Choi T."/>
            <person name="Kim D."/>
            <person name="Ryu S."/>
            <person name="Kim W."/>
        </authorList>
    </citation>
    <scope>NUCLEOTIDE SEQUENCE [LARGE SCALE GENOMIC DNA]</scope>
    <source>
        <tissue evidence="1">Muscle</tissue>
    </source>
</reference>
<gene>
    <name evidence="1" type="ORF">E2C01_033460</name>
</gene>
<protein>
    <submittedName>
        <fullName evidence="1">Uncharacterized protein</fullName>
    </submittedName>
</protein>
<sequence length="171" mass="19227">MQMNTKSKLTDAGELKSSRRCRNQLPGGSDNMVTCIPVCLSVCLSVLHNKLKTTTSLIQKSIPYNSPRPMHQCPCLSVLFTPLSPRHLPRHYTKSPCVGDVIWVLRQFPRRQSLSCTCLSQCSPPPCVTWPCTCPASPVHVPVLWCVRLPPVFVSMEEEEEEEEEEEDCVC</sequence>
<accession>A0A5B7F446</accession>
<dbReference type="EMBL" id="VSRR010004517">
    <property type="protein sequence ID" value="MPC39908.1"/>
    <property type="molecule type" value="Genomic_DNA"/>
</dbReference>
<evidence type="ECO:0000313" key="1">
    <source>
        <dbReference type="EMBL" id="MPC39908.1"/>
    </source>
</evidence>
<dbReference type="AlphaFoldDB" id="A0A5B7F446"/>
<keyword evidence="2" id="KW-1185">Reference proteome</keyword>
<evidence type="ECO:0000313" key="2">
    <source>
        <dbReference type="Proteomes" id="UP000324222"/>
    </source>
</evidence>